<dbReference type="Proteomes" id="UP001236014">
    <property type="component" value="Chromosome"/>
</dbReference>
<reference evidence="2 3" key="1">
    <citation type="submission" date="2023-06" db="EMBL/GenBank/DDBJ databases">
        <authorList>
            <person name="Oyuntsetseg B."/>
            <person name="Kim S.B."/>
        </authorList>
    </citation>
    <scope>NUCLEOTIDE SEQUENCE [LARGE SCALE GENOMIC DNA]</scope>
    <source>
        <strain evidence="2 3">2-15</strain>
    </source>
</reference>
<feature type="region of interest" description="Disordered" evidence="1">
    <location>
        <begin position="1"/>
        <end position="24"/>
    </location>
</feature>
<evidence type="ECO:0000313" key="2">
    <source>
        <dbReference type="EMBL" id="WIX76896.1"/>
    </source>
</evidence>
<accession>A0A9Y2IDB2</accession>
<keyword evidence="3" id="KW-1185">Reference proteome</keyword>
<dbReference type="EMBL" id="CP127294">
    <property type="protein sequence ID" value="WIX76896.1"/>
    <property type="molecule type" value="Genomic_DNA"/>
</dbReference>
<dbReference type="KEGG" id="acab:QRX50_36550"/>
<evidence type="ECO:0000313" key="3">
    <source>
        <dbReference type="Proteomes" id="UP001236014"/>
    </source>
</evidence>
<name>A0A9Y2IDB2_9PSEU</name>
<protein>
    <submittedName>
        <fullName evidence="2">Uncharacterized protein</fullName>
    </submittedName>
</protein>
<gene>
    <name evidence="2" type="ORF">QRX50_36550</name>
</gene>
<proteinExistence type="predicted"/>
<organism evidence="2 3">
    <name type="scientific">Amycolatopsis carbonis</name>
    <dbReference type="NCBI Taxonomy" id="715471"/>
    <lineage>
        <taxon>Bacteria</taxon>
        <taxon>Bacillati</taxon>
        <taxon>Actinomycetota</taxon>
        <taxon>Actinomycetes</taxon>
        <taxon>Pseudonocardiales</taxon>
        <taxon>Pseudonocardiaceae</taxon>
        <taxon>Amycolatopsis</taxon>
    </lineage>
</organism>
<dbReference type="AlphaFoldDB" id="A0A9Y2IDB2"/>
<evidence type="ECO:0000256" key="1">
    <source>
        <dbReference type="SAM" id="MobiDB-lite"/>
    </source>
</evidence>
<dbReference type="RefSeq" id="WP_285967643.1">
    <property type="nucleotide sequence ID" value="NZ_CP127294.1"/>
</dbReference>
<sequence>MGQSLCGHRAGTRPKLSYSPGQAAQMRGQNWRDVGFSAVMNQR</sequence>